<name>A0ABT8X6W9_9FLAO</name>
<reference evidence="2" key="1">
    <citation type="submission" date="2023-07" db="EMBL/GenBank/DDBJ databases">
        <title>Two novel species in the genus Flavivirga.</title>
        <authorList>
            <person name="Kwon K."/>
        </authorList>
    </citation>
    <scope>NUCLEOTIDE SEQUENCE</scope>
    <source>
        <strain evidence="2">KACC 14157</strain>
    </source>
</reference>
<dbReference type="InterPro" id="IPR021729">
    <property type="entry name" value="DUF3298"/>
</dbReference>
<proteinExistence type="predicted"/>
<organism evidence="2 3">
    <name type="scientific">Flavivirga amylovorans</name>
    <dbReference type="NCBI Taxonomy" id="870486"/>
    <lineage>
        <taxon>Bacteria</taxon>
        <taxon>Pseudomonadati</taxon>
        <taxon>Bacteroidota</taxon>
        <taxon>Flavobacteriia</taxon>
        <taxon>Flavobacteriales</taxon>
        <taxon>Flavobacteriaceae</taxon>
        <taxon>Flavivirga</taxon>
    </lineage>
</organism>
<dbReference type="RefSeq" id="WP_303284408.1">
    <property type="nucleotide sequence ID" value="NZ_BAABCZ010000006.1"/>
</dbReference>
<dbReference type="Gene3D" id="3.90.640.20">
    <property type="entry name" value="Heat-shock cognate protein, ATPase"/>
    <property type="match status" value="1"/>
</dbReference>
<comment type="caution">
    <text evidence="2">The sequence shown here is derived from an EMBL/GenBank/DDBJ whole genome shotgun (WGS) entry which is preliminary data.</text>
</comment>
<protein>
    <submittedName>
        <fullName evidence="2">RsiV family protein</fullName>
    </submittedName>
</protein>
<dbReference type="EMBL" id="JAUOEM010000011">
    <property type="protein sequence ID" value="MDO5989733.1"/>
    <property type="molecule type" value="Genomic_DNA"/>
</dbReference>
<dbReference type="PROSITE" id="PS51257">
    <property type="entry name" value="PROKAR_LIPOPROTEIN"/>
    <property type="match status" value="1"/>
</dbReference>
<gene>
    <name evidence="2" type="ORF">Q4Q39_20200</name>
</gene>
<dbReference type="Pfam" id="PF11738">
    <property type="entry name" value="DUF3298"/>
    <property type="match status" value="1"/>
</dbReference>
<evidence type="ECO:0000259" key="1">
    <source>
        <dbReference type="Pfam" id="PF11738"/>
    </source>
</evidence>
<accession>A0ABT8X6W9</accession>
<dbReference type="Proteomes" id="UP001176891">
    <property type="component" value="Unassembled WGS sequence"/>
</dbReference>
<dbReference type="InterPro" id="IPR037126">
    <property type="entry name" value="PdaC/RsiV-like_sf"/>
</dbReference>
<evidence type="ECO:0000313" key="3">
    <source>
        <dbReference type="Proteomes" id="UP001176891"/>
    </source>
</evidence>
<evidence type="ECO:0000313" key="2">
    <source>
        <dbReference type="EMBL" id="MDO5989733.1"/>
    </source>
</evidence>
<dbReference type="Gene3D" id="3.30.565.40">
    <property type="entry name" value="Fervidobacterium nodosum Rt17-B1 like"/>
    <property type="match status" value="1"/>
</dbReference>
<keyword evidence="3" id="KW-1185">Reference proteome</keyword>
<sequence length="274" mass="32785">MKKIICISLVATFISCNMIPNDKRIAMIDQDSKVRQTLNDLPHDELTDFLTVKQNTLSYNYISTRKFYKKENSLILSYRYPHLDENYNPIFSNFNSYIKNTYLKTENSIQKVLDNDNLSCDPLFIDAERNRRNIDYKIYTKNNQFLSILLHKANYYDHTDHNSFMFKGLNYDVKTGTFITYKDIFKNNSDTFLLSKLNKELQTRIEEQDSFIDCWELTQDKFEVFKNNFVINSKYIKFYFDDCTICPTYSGNYFLEMQIEELYPILTEKSKMLF</sequence>
<feature type="domain" description="DUF3298" evidence="1">
    <location>
        <begin position="182"/>
        <end position="253"/>
    </location>
</feature>